<dbReference type="PROSITE" id="PS50005">
    <property type="entry name" value="TPR"/>
    <property type="match status" value="1"/>
</dbReference>
<dbReference type="SMART" id="SM00028">
    <property type="entry name" value="TPR"/>
    <property type="match status" value="6"/>
</dbReference>
<dbReference type="InterPro" id="IPR011990">
    <property type="entry name" value="TPR-like_helical_dom_sf"/>
</dbReference>
<keyword evidence="2 4" id="KW-0802">TPR repeat</keyword>
<evidence type="ECO:0000313" key="5">
    <source>
        <dbReference type="EMBL" id="QEE14925.1"/>
    </source>
</evidence>
<dbReference type="KEGG" id="psyt:DSAG12_00747"/>
<proteinExistence type="inferred from homology"/>
<accession>A0A5B9D7D0</accession>
<dbReference type="GO" id="GO:0008320">
    <property type="term" value="F:protein transmembrane transporter activity"/>
    <property type="evidence" value="ECO:0007669"/>
    <property type="project" value="TreeGrafter"/>
</dbReference>
<reference evidence="5 6" key="1">
    <citation type="journal article" date="2020" name="Nature">
        <title>Isolation of an archaeon at the prokaryote-eukaryote interface.</title>
        <authorList>
            <person name="Imachi H."/>
            <person name="Nobu M.K."/>
            <person name="Nakahara N."/>
            <person name="Morono Y."/>
            <person name="Ogawara M."/>
            <person name="Takaki Y."/>
            <person name="Takano Y."/>
            <person name="Uematsu K."/>
            <person name="Ikuta T."/>
            <person name="Ito M."/>
            <person name="Matsui Y."/>
            <person name="Miyazaki M."/>
            <person name="Murata K."/>
            <person name="Saito Y."/>
            <person name="Sakai S."/>
            <person name="Song C."/>
            <person name="Tasumi E."/>
            <person name="Yamanaka Y."/>
            <person name="Yamaguchi T."/>
            <person name="Kamagata Y."/>
            <person name="Tamaki H."/>
            <person name="Takai K."/>
        </authorList>
    </citation>
    <scope>NUCLEOTIDE SEQUENCE [LARGE SCALE GENOMIC DNA]</scope>
    <source>
        <strain evidence="5 6">MK-D1</strain>
    </source>
</reference>
<organism evidence="5 6">
    <name type="scientific">Promethearchaeum syntrophicum</name>
    <dbReference type="NCBI Taxonomy" id="2594042"/>
    <lineage>
        <taxon>Archaea</taxon>
        <taxon>Promethearchaeati</taxon>
        <taxon>Promethearchaeota</taxon>
        <taxon>Promethearchaeia</taxon>
        <taxon>Promethearchaeales</taxon>
        <taxon>Promethearchaeaceae</taxon>
        <taxon>Promethearchaeum</taxon>
    </lineage>
</organism>
<dbReference type="GeneID" id="41328749"/>
<protein>
    <submittedName>
        <fullName evidence="5">Tetratricopeptide repeat protein</fullName>
    </submittedName>
</protein>
<evidence type="ECO:0000313" key="6">
    <source>
        <dbReference type="Proteomes" id="UP000321408"/>
    </source>
</evidence>
<keyword evidence="6" id="KW-1185">Reference proteome</keyword>
<dbReference type="RefSeq" id="WP_147661859.1">
    <property type="nucleotide sequence ID" value="NZ_CP042905.2"/>
</dbReference>
<dbReference type="EMBL" id="CP042905">
    <property type="protein sequence ID" value="QEE14925.1"/>
    <property type="molecule type" value="Genomic_DNA"/>
</dbReference>
<keyword evidence="1" id="KW-0677">Repeat</keyword>
<comment type="similarity">
    <text evidence="3">Belongs to the Tom70 family.</text>
</comment>
<dbReference type="Pfam" id="PF13181">
    <property type="entry name" value="TPR_8"/>
    <property type="match status" value="1"/>
</dbReference>
<evidence type="ECO:0000256" key="4">
    <source>
        <dbReference type="PROSITE-ProRule" id="PRU00339"/>
    </source>
</evidence>
<dbReference type="InterPro" id="IPR019734">
    <property type="entry name" value="TPR_rpt"/>
</dbReference>
<dbReference type="AlphaFoldDB" id="A0A5B9D7D0"/>
<dbReference type="SUPFAM" id="SSF48452">
    <property type="entry name" value="TPR-like"/>
    <property type="match status" value="2"/>
</dbReference>
<gene>
    <name evidence="5" type="ORF">DSAG12_00747</name>
</gene>
<evidence type="ECO:0000256" key="3">
    <source>
        <dbReference type="ARBA" id="ARBA00038030"/>
    </source>
</evidence>
<dbReference type="Proteomes" id="UP000321408">
    <property type="component" value="Chromosome"/>
</dbReference>
<name>A0A5B9D7D0_9ARCH</name>
<sequence length="445" mass="52230">MVSEIEKEAKNVNKMADRLYKKKNYTEAIKLYVESVNLMKTVGKMKIVDEYQQELDKAVGKRSEELNKKGDELFKQKKYQEAIEVYQSAWDFLQNAGEKWMKKLGKSFLKELNKSKIAYAQIIEDEAEKFVKSGEWKEARKKYEEICDIVKIDVDEKMSKSFIHKKLTVYERWAQEVNKEGDLLYKEKKFEEAIDRYTESVRLIERSDNSKLKKEFKKELFKAFSDHAQKINSMGDNYMKQKNFEKASSLYAQSVNIATDAGNQKLIDNFTKEMDKSFEKYSQSINDQGDKLFKAKKFEEAAELYFKSVELAEESKNKKLIKNFKLEFEKSIDKWAKEVNNVGDVAMKQKNFDKAAQSYRKSVEIIKNANNTTLLKKYNEEYKKACLNLAKEVNIEGDKLYKEHKYEEAYNLYSRSVNLAEISGDAGKIKSFTKERNKALEKMQI</sequence>
<evidence type="ECO:0000256" key="1">
    <source>
        <dbReference type="ARBA" id="ARBA00022737"/>
    </source>
</evidence>
<feature type="repeat" description="TPR" evidence="4">
    <location>
        <begin position="336"/>
        <end position="369"/>
    </location>
</feature>
<dbReference type="GO" id="GO:0030943">
    <property type="term" value="F:mitochondrion targeting sequence binding"/>
    <property type="evidence" value="ECO:0007669"/>
    <property type="project" value="TreeGrafter"/>
</dbReference>
<evidence type="ECO:0000256" key="2">
    <source>
        <dbReference type="ARBA" id="ARBA00022803"/>
    </source>
</evidence>
<dbReference type="Gene3D" id="1.25.40.10">
    <property type="entry name" value="Tetratricopeptide repeat domain"/>
    <property type="match status" value="3"/>
</dbReference>
<dbReference type="GO" id="GO:0005737">
    <property type="term" value="C:cytoplasm"/>
    <property type="evidence" value="ECO:0007669"/>
    <property type="project" value="UniProtKB-ARBA"/>
</dbReference>
<dbReference type="PANTHER" id="PTHR46208">
    <property type="entry name" value="MITOCHONDRIAL IMPORT RECEPTOR SUBUNIT TOM70"/>
    <property type="match status" value="1"/>
</dbReference>
<dbReference type="PANTHER" id="PTHR46208:SF2">
    <property type="entry name" value="ASSEMBLY CHAPERONE OF RPL4"/>
    <property type="match status" value="1"/>
</dbReference>
<dbReference type="GO" id="GO:0030150">
    <property type="term" value="P:protein import into mitochondrial matrix"/>
    <property type="evidence" value="ECO:0007669"/>
    <property type="project" value="TreeGrafter"/>
</dbReference>
<reference evidence="5 6" key="2">
    <citation type="journal article" date="2024" name="Int. J. Syst. Evol. Microbiol.">
        <title>Promethearchaeum syntrophicum gen. nov., sp. nov., an anaerobic, obligately syntrophic archaeon, the first isolate of the lineage 'Asgard' archaea, and proposal of the new archaeal phylum Promethearchaeota phyl. nov. and kingdom Promethearchaeati regn. nov.</title>
        <authorList>
            <person name="Imachi H."/>
            <person name="Nobu M.K."/>
            <person name="Kato S."/>
            <person name="Takaki Y."/>
            <person name="Miyazaki M."/>
            <person name="Miyata M."/>
            <person name="Ogawara M."/>
            <person name="Saito Y."/>
            <person name="Sakai S."/>
            <person name="Tahara Y.O."/>
            <person name="Takano Y."/>
            <person name="Tasumi E."/>
            <person name="Uematsu K."/>
            <person name="Yoshimura T."/>
            <person name="Itoh T."/>
            <person name="Ohkuma M."/>
            <person name="Takai K."/>
        </authorList>
    </citation>
    <scope>NUCLEOTIDE SEQUENCE [LARGE SCALE GENOMIC DNA]</scope>
    <source>
        <strain evidence="5 6">MK-D1</strain>
    </source>
</reference>